<feature type="transmembrane region" description="Helical" evidence="3">
    <location>
        <begin position="397"/>
        <end position="421"/>
    </location>
</feature>
<keyword evidence="5" id="KW-1185">Reference proteome</keyword>
<keyword evidence="3" id="KW-0812">Transmembrane</keyword>
<feature type="transmembrane region" description="Helical" evidence="3">
    <location>
        <begin position="362"/>
        <end position="385"/>
    </location>
</feature>
<proteinExistence type="inferred from homology"/>
<keyword evidence="2 3" id="KW-0472">Membrane</keyword>
<sequence length="449" mass="49845">MIHTEDIHEHIGDHRNSADLETQCLTNGQLEAHVYFYKSLCDIKIIRDCISEPLAKCKTAEDFKSVLNSELSCKRLDDVEQIRPEMLKGNALIAFEGKLWALSAAKVINDKPGEATNEASVQGPIFALTENSTANINLIRHRYPSPNLIVEEKTVGIISKTKLSILYDKQLVNESVLNELFQKLDKVRADVVQAVGQLEALLSQKKFRLFPVTLLTERPDRIALNLAQGKVVILMQGSNFALIAPAVFYDFMSAMDDMYQSFWVSNMLIVLRYIALFITITLPAMYIAVISHNPEVFRIQFTLSIAGSRAAVPYPSFIEVFIMLFIIEALIESSIRLPKFIAQTTTTVGGLILGQAAQQAGLISSIMIIIASAVAIANFVIPINAMSFAIRIVKYPLIILAIFFGIVGVIIGVFCFLLYLANMKSFGEPYLRLFLGEHSPSGYKQGDSA</sequence>
<gene>
    <name evidence="4" type="ORF">FE782_28520</name>
</gene>
<dbReference type="InterPro" id="IPR004995">
    <property type="entry name" value="Spore_Ger"/>
</dbReference>
<evidence type="ECO:0000313" key="4">
    <source>
        <dbReference type="EMBL" id="TLS48806.1"/>
    </source>
</evidence>
<dbReference type="Pfam" id="PF03323">
    <property type="entry name" value="GerA"/>
    <property type="match status" value="1"/>
</dbReference>
<dbReference type="AlphaFoldDB" id="A0A5R9G3D1"/>
<reference evidence="4 5" key="1">
    <citation type="submission" date="2019-05" db="EMBL/GenBank/DDBJ databases">
        <authorList>
            <person name="Narsing Rao M.P."/>
            <person name="Li W.J."/>
        </authorList>
    </citation>
    <scope>NUCLEOTIDE SEQUENCE [LARGE SCALE GENOMIC DNA]</scope>
    <source>
        <strain evidence="4 5">SYSU_K30003</strain>
    </source>
</reference>
<accession>A0A5R9G3D1</accession>
<dbReference type="GO" id="GO:0016020">
    <property type="term" value="C:membrane"/>
    <property type="evidence" value="ECO:0007669"/>
    <property type="project" value="InterPro"/>
</dbReference>
<dbReference type="PANTHER" id="PTHR22550">
    <property type="entry name" value="SPORE GERMINATION PROTEIN"/>
    <property type="match status" value="1"/>
</dbReference>
<name>A0A5R9G3D1_9BACL</name>
<protein>
    <submittedName>
        <fullName evidence="4">Spore germination protein</fullName>
    </submittedName>
</protein>
<dbReference type="Proteomes" id="UP000309676">
    <property type="component" value="Unassembled WGS sequence"/>
</dbReference>
<evidence type="ECO:0000256" key="1">
    <source>
        <dbReference type="ARBA" id="ARBA00005278"/>
    </source>
</evidence>
<comment type="caution">
    <text evidence="4">The sequence shown here is derived from an EMBL/GenBank/DDBJ whole genome shotgun (WGS) entry which is preliminary data.</text>
</comment>
<feature type="transmembrane region" description="Helical" evidence="3">
    <location>
        <begin position="231"/>
        <end position="249"/>
    </location>
</feature>
<comment type="similarity">
    <text evidence="1">Belongs to the GerABKA family.</text>
</comment>
<evidence type="ECO:0000256" key="3">
    <source>
        <dbReference type="SAM" id="Phobius"/>
    </source>
</evidence>
<organism evidence="4 5">
    <name type="scientific">Paenibacillus antri</name>
    <dbReference type="NCBI Taxonomy" id="2582848"/>
    <lineage>
        <taxon>Bacteria</taxon>
        <taxon>Bacillati</taxon>
        <taxon>Bacillota</taxon>
        <taxon>Bacilli</taxon>
        <taxon>Bacillales</taxon>
        <taxon>Paenibacillaceae</taxon>
        <taxon>Paenibacillus</taxon>
    </lineage>
</organism>
<dbReference type="OrthoDB" id="1726708at2"/>
<dbReference type="EMBL" id="VCIW01000028">
    <property type="protein sequence ID" value="TLS48806.1"/>
    <property type="molecule type" value="Genomic_DNA"/>
</dbReference>
<evidence type="ECO:0000313" key="5">
    <source>
        <dbReference type="Proteomes" id="UP000309676"/>
    </source>
</evidence>
<keyword evidence="3" id="KW-1133">Transmembrane helix</keyword>
<dbReference type="GO" id="GO:0009847">
    <property type="term" value="P:spore germination"/>
    <property type="evidence" value="ECO:0007669"/>
    <property type="project" value="InterPro"/>
</dbReference>
<dbReference type="RefSeq" id="WP_138197754.1">
    <property type="nucleotide sequence ID" value="NZ_VCIW01000028.1"/>
</dbReference>
<feature type="transmembrane region" description="Helical" evidence="3">
    <location>
        <begin position="269"/>
        <end position="290"/>
    </location>
</feature>
<dbReference type="PIRSF" id="PIRSF005690">
    <property type="entry name" value="GerBA"/>
    <property type="match status" value="1"/>
</dbReference>
<dbReference type="InterPro" id="IPR050768">
    <property type="entry name" value="UPF0353/GerABKA_families"/>
</dbReference>
<evidence type="ECO:0000256" key="2">
    <source>
        <dbReference type="ARBA" id="ARBA00023136"/>
    </source>
</evidence>
<dbReference type="PANTHER" id="PTHR22550:SF5">
    <property type="entry name" value="LEUCINE ZIPPER PROTEIN 4"/>
    <property type="match status" value="1"/>
</dbReference>